<organism evidence="1">
    <name type="scientific">bioreactor metagenome</name>
    <dbReference type="NCBI Taxonomy" id="1076179"/>
    <lineage>
        <taxon>unclassified sequences</taxon>
        <taxon>metagenomes</taxon>
        <taxon>ecological metagenomes</taxon>
    </lineage>
</organism>
<dbReference type="GO" id="GO:0050625">
    <property type="term" value="F:2-hydroxy-1,4-benzoquinone reductase (NADH) activity"/>
    <property type="evidence" value="ECO:0007669"/>
    <property type="project" value="UniProtKB-EC"/>
</dbReference>
<reference evidence="1" key="1">
    <citation type="submission" date="2019-08" db="EMBL/GenBank/DDBJ databases">
        <authorList>
            <person name="Kucharzyk K."/>
            <person name="Murdoch R.W."/>
            <person name="Higgins S."/>
            <person name="Loffler F."/>
        </authorList>
    </citation>
    <scope>NUCLEOTIDE SEQUENCE</scope>
</reference>
<evidence type="ECO:0000313" key="1">
    <source>
        <dbReference type="EMBL" id="MPM27577.1"/>
    </source>
</evidence>
<dbReference type="InterPro" id="IPR029039">
    <property type="entry name" value="Flavoprotein-like_sf"/>
</dbReference>
<gene>
    <name evidence="1" type="ORF">SDC9_74090</name>
</gene>
<protein>
    <submittedName>
        <fullName evidence="1">2-hydroxy-1,4-benzoquinone reductase</fullName>
        <ecNumber evidence="1">1.6.5.7</ecNumber>
    </submittedName>
</protein>
<comment type="caution">
    <text evidence="1">The sequence shown here is derived from an EMBL/GenBank/DDBJ whole genome shotgun (WGS) entry which is preliminary data.</text>
</comment>
<dbReference type="EC" id="1.6.5.7" evidence="1"/>
<dbReference type="AlphaFoldDB" id="A0A644YH21"/>
<sequence length="88" mass="9480">MLTGKPAAVSGITPGMSGTGIAQDHLVTLISYLNMDVMNLPRLTIPYAQKQLNGEGRLELTSSAPYLKKQADAFIAFIRSRTGECPNK</sequence>
<dbReference type="SUPFAM" id="SSF52218">
    <property type="entry name" value="Flavoproteins"/>
    <property type="match status" value="1"/>
</dbReference>
<dbReference type="Gene3D" id="3.40.50.360">
    <property type="match status" value="1"/>
</dbReference>
<keyword evidence="1" id="KW-0560">Oxidoreductase</keyword>
<accession>A0A644YH21</accession>
<name>A0A644YH21_9ZZZZ</name>
<proteinExistence type="predicted"/>
<dbReference type="EMBL" id="VSSQ01005030">
    <property type="protein sequence ID" value="MPM27577.1"/>
    <property type="molecule type" value="Genomic_DNA"/>
</dbReference>